<dbReference type="Gene3D" id="1.10.260.40">
    <property type="entry name" value="lambda repressor-like DNA-binding domains"/>
    <property type="match status" value="1"/>
</dbReference>
<organism evidence="5 6">
    <name type="scientific">Paenibacillus macerans</name>
    <name type="common">Bacillus macerans</name>
    <dbReference type="NCBI Taxonomy" id="44252"/>
    <lineage>
        <taxon>Bacteria</taxon>
        <taxon>Bacillati</taxon>
        <taxon>Bacillota</taxon>
        <taxon>Bacilli</taxon>
        <taxon>Bacillales</taxon>
        <taxon>Paenibacillaceae</taxon>
        <taxon>Paenibacillus</taxon>
    </lineage>
</organism>
<dbReference type="SUPFAM" id="SSF47413">
    <property type="entry name" value="lambda repressor-like DNA-binding domains"/>
    <property type="match status" value="1"/>
</dbReference>
<dbReference type="PATRIC" id="fig|44252.3.peg.104"/>
<dbReference type="GeneID" id="77008152"/>
<proteinExistence type="predicted"/>
<dbReference type="EMBL" id="JMQA01000001">
    <property type="protein sequence ID" value="KFN12099.1"/>
    <property type="molecule type" value="Genomic_DNA"/>
</dbReference>
<evidence type="ECO:0000256" key="3">
    <source>
        <dbReference type="ARBA" id="ARBA00023163"/>
    </source>
</evidence>
<dbReference type="Pfam" id="PF00356">
    <property type="entry name" value="LacI"/>
    <property type="match status" value="1"/>
</dbReference>
<dbReference type="CDD" id="cd01392">
    <property type="entry name" value="HTH_LacI"/>
    <property type="match status" value="1"/>
</dbReference>
<accession>A0A090ZL84</accession>
<keyword evidence="1" id="KW-0805">Transcription regulation</keyword>
<dbReference type="PANTHER" id="PTHR30146">
    <property type="entry name" value="LACI-RELATED TRANSCRIPTIONAL REPRESSOR"/>
    <property type="match status" value="1"/>
</dbReference>
<gene>
    <name evidence="5" type="ORF">DJ90_1907</name>
</gene>
<dbReference type="SUPFAM" id="SSF53822">
    <property type="entry name" value="Periplasmic binding protein-like I"/>
    <property type="match status" value="1"/>
</dbReference>
<evidence type="ECO:0000259" key="4">
    <source>
        <dbReference type="PROSITE" id="PS50932"/>
    </source>
</evidence>
<dbReference type="PROSITE" id="PS50932">
    <property type="entry name" value="HTH_LACI_2"/>
    <property type="match status" value="1"/>
</dbReference>
<dbReference type="PROSITE" id="PS00356">
    <property type="entry name" value="HTH_LACI_1"/>
    <property type="match status" value="1"/>
</dbReference>
<evidence type="ECO:0000256" key="1">
    <source>
        <dbReference type="ARBA" id="ARBA00023015"/>
    </source>
</evidence>
<dbReference type="InterPro" id="IPR046335">
    <property type="entry name" value="LacI/GalR-like_sensor"/>
</dbReference>
<dbReference type="InterPro" id="IPR010982">
    <property type="entry name" value="Lambda_DNA-bd_dom_sf"/>
</dbReference>
<reference evidence="5 6" key="1">
    <citation type="submission" date="2014-04" db="EMBL/GenBank/DDBJ databases">
        <authorList>
            <person name="Bishop-Lilly K.A."/>
            <person name="Broomall S.M."/>
            <person name="Chain P.S."/>
            <person name="Chertkov O."/>
            <person name="Coyne S.R."/>
            <person name="Daligault H.E."/>
            <person name="Davenport K.W."/>
            <person name="Erkkila T."/>
            <person name="Frey K.G."/>
            <person name="Gibbons H.S."/>
            <person name="Gu W."/>
            <person name="Jaissle J."/>
            <person name="Johnson S.L."/>
            <person name="Koroleva G.I."/>
            <person name="Ladner J.T."/>
            <person name="Lo C.-C."/>
            <person name="Minogue T.D."/>
            <person name="Munk C."/>
            <person name="Palacios G.F."/>
            <person name="Redden C.L."/>
            <person name="Rosenzweig C.N."/>
            <person name="Scholz M.B."/>
            <person name="Teshima H."/>
            <person name="Xu Y."/>
        </authorList>
    </citation>
    <scope>NUCLEOTIDE SEQUENCE [LARGE SCALE GENOMIC DNA]</scope>
    <source>
        <strain evidence="5 6">8244</strain>
    </source>
</reference>
<dbReference type="GO" id="GO:0003700">
    <property type="term" value="F:DNA-binding transcription factor activity"/>
    <property type="evidence" value="ECO:0007669"/>
    <property type="project" value="TreeGrafter"/>
</dbReference>
<dbReference type="RefSeq" id="WP_036624083.1">
    <property type="nucleotide sequence ID" value="NZ_JAKOBR010000031.1"/>
</dbReference>
<dbReference type="GO" id="GO:0000976">
    <property type="term" value="F:transcription cis-regulatory region binding"/>
    <property type="evidence" value="ECO:0007669"/>
    <property type="project" value="TreeGrafter"/>
</dbReference>
<dbReference type="OrthoDB" id="43195at2"/>
<dbReference type="PANTHER" id="PTHR30146:SF109">
    <property type="entry name" value="HTH-TYPE TRANSCRIPTIONAL REGULATOR GALS"/>
    <property type="match status" value="1"/>
</dbReference>
<comment type="caution">
    <text evidence="5">The sequence shown here is derived from an EMBL/GenBank/DDBJ whole genome shotgun (WGS) entry which is preliminary data.</text>
</comment>
<dbReference type="Gene3D" id="3.40.50.2300">
    <property type="match status" value="2"/>
</dbReference>
<protein>
    <submittedName>
        <fullName evidence="5">Bacterial regulatory s, lacI family protein</fullName>
    </submittedName>
</protein>
<dbReference type="Pfam" id="PF13377">
    <property type="entry name" value="Peripla_BP_3"/>
    <property type="match status" value="1"/>
</dbReference>
<sequence length="342" mass="38494">MARLKDIAEQVGVSISTVSRVMKNDANHSVSEETRRKIWETAEQMGYHSQRAAKAKKNQPKHGFRVGCVVAMPQNKYNNPYFSIILEGIEKELAASGMRLEFVHSLEKQGDLQQLQTLVKERRLDGLLIVERIEQEAYKWLKANVGIIVGIDLADKEIPVVSYDRSAAAKEAVQYLIAQGHRRIAYIGGAELDDDFRSEKRFLGYQSAMQEAGLPVQEDWVIDVKWDVSLSYELTKQAFEKNNDRPTAIFAASDMMAIAAMRAAAEQGLKIPEDIAFFGVDNIEISEFTSPPLSTIHVPKLEMGMFAVKMLLDYLNNRYTVPVKLIVPYTMMLRRSSGGSSE</sequence>
<dbReference type="InterPro" id="IPR000843">
    <property type="entry name" value="HTH_LacI"/>
</dbReference>
<keyword evidence="6" id="KW-1185">Reference proteome</keyword>
<dbReference type="HOGENOM" id="CLU_037628_6_2_9"/>
<dbReference type="AlphaFoldDB" id="A0A090ZL84"/>
<dbReference type="STRING" id="44252.DJ90_1907"/>
<dbReference type="Proteomes" id="UP000029278">
    <property type="component" value="Unassembled WGS sequence"/>
</dbReference>
<dbReference type="SMART" id="SM00354">
    <property type="entry name" value="HTH_LACI"/>
    <property type="match status" value="1"/>
</dbReference>
<evidence type="ECO:0000313" key="5">
    <source>
        <dbReference type="EMBL" id="KFN12099.1"/>
    </source>
</evidence>
<keyword evidence="2" id="KW-0238">DNA-binding</keyword>
<dbReference type="InterPro" id="IPR028082">
    <property type="entry name" value="Peripla_BP_I"/>
</dbReference>
<feature type="domain" description="HTH lacI-type" evidence="4">
    <location>
        <begin position="2"/>
        <end position="58"/>
    </location>
</feature>
<dbReference type="CDD" id="cd01544">
    <property type="entry name" value="PBP1_GalR"/>
    <property type="match status" value="1"/>
</dbReference>
<evidence type="ECO:0000313" key="6">
    <source>
        <dbReference type="Proteomes" id="UP000029278"/>
    </source>
</evidence>
<keyword evidence="3" id="KW-0804">Transcription</keyword>
<evidence type="ECO:0000256" key="2">
    <source>
        <dbReference type="ARBA" id="ARBA00023125"/>
    </source>
</evidence>
<name>A0A090ZL84_PAEMA</name>